<evidence type="ECO:0000313" key="2">
    <source>
        <dbReference type="Proteomes" id="UP000435910"/>
    </source>
</evidence>
<comment type="caution">
    <text evidence="1">The sequence shown here is derived from an EMBL/GenBank/DDBJ whole genome shotgun (WGS) entry which is preliminary data.</text>
</comment>
<reference evidence="1 2" key="1">
    <citation type="submission" date="2019-06" db="EMBL/GenBank/DDBJ databases">
        <title>Genome sequence analysis of &gt;100 Bacillus licheniformis strains suggests intrinsic resistance to this species.</title>
        <authorList>
            <person name="Wels M."/>
            <person name="Siezen R.J."/>
            <person name="Johansen E."/>
            <person name="Stuer-Lauridsen B."/>
            <person name="Bjerre K."/>
            <person name="Nielsen B.K.K."/>
        </authorList>
    </citation>
    <scope>NUCLEOTIDE SEQUENCE [LARGE SCALE GENOMIC DNA]</scope>
    <source>
        <strain evidence="1 2">BAC-16736</strain>
    </source>
</reference>
<organism evidence="1 2">
    <name type="scientific">Bacillus licheniformis</name>
    <dbReference type="NCBI Taxonomy" id="1402"/>
    <lineage>
        <taxon>Bacteria</taxon>
        <taxon>Bacillati</taxon>
        <taxon>Bacillota</taxon>
        <taxon>Bacilli</taxon>
        <taxon>Bacillales</taxon>
        <taxon>Bacillaceae</taxon>
        <taxon>Bacillus</taxon>
    </lineage>
</organism>
<dbReference type="RefSeq" id="WP_080618470.1">
    <property type="nucleotide sequence ID" value="NZ_CAMFKN010000002.1"/>
</dbReference>
<dbReference type="AlphaFoldDB" id="A0A8B5YAB2"/>
<name>A0A8B5YAB2_BACLI</name>
<dbReference type="Proteomes" id="UP000435910">
    <property type="component" value="Unassembled WGS sequence"/>
</dbReference>
<evidence type="ECO:0000313" key="1">
    <source>
        <dbReference type="EMBL" id="TWL25381.1"/>
    </source>
</evidence>
<protein>
    <submittedName>
        <fullName evidence="1">Uncharacterized protein</fullName>
    </submittedName>
</protein>
<sequence length="246" mass="28825">MQDALYLLDEAEQALEDISKLHDKALASEDLQRTLAFKIKNFLAVLNSSLDYAAYYIFEVFCLENASAVYDNIEYIKRKIYFPAYKKEKIFEEQVNKHFVGLKEDHNFLYEIFKMPQEFEIGSSWLIDFKKHSNETKHVRLTRNKKLYSGTLDYLSFPEGITMLNNKFEGVGQVLTVNDVPFDPDDPHNHPYIKKYEGEFTSYFSFEGSSKPIVKTLEFYLNMVMEIVTNINDYCESQQIKPSKES</sequence>
<dbReference type="EMBL" id="NILC01000026">
    <property type="protein sequence ID" value="TWL25381.1"/>
    <property type="molecule type" value="Genomic_DNA"/>
</dbReference>
<accession>A0A8B5YAB2</accession>
<proteinExistence type="predicted"/>
<gene>
    <name evidence="1" type="ORF">CHCC16736_4264</name>
</gene>